<evidence type="ECO:0000256" key="2">
    <source>
        <dbReference type="ARBA" id="ARBA00022448"/>
    </source>
</evidence>
<comment type="subcellular location">
    <subcellularLocation>
        <location evidence="1">Membrane</location>
        <topology evidence="1">Multi-pass membrane protein</topology>
    </subcellularLocation>
</comment>
<keyword evidence="3 9" id="KW-0812">Transmembrane</keyword>
<organism evidence="11 12">
    <name type="scientific">Humicola insolens</name>
    <name type="common">Soft-rot fungus</name>
    <dbReference type="NCBI Taxonomy" id="85995"/>
    <lineage>
        <taxon>Eukaryota</taxon>
        <taxon>Fungi</taxon>
        <taxon>Dikarya</taxon>
        <taxon>Ascomycota</taxon>
        <taxon>Pezizomycotina</taxon>
        <taxon>Sordariomycetes</taxon>
        <taxon>Sordariomycetidae</taxon>
        <taxon>Sordariales</taxon>
        <taxon>Chaetomiaceae</taxon>
        <taxon>Mycothermus</taxon>
    </lineage>
</organism>
<dbReference type="SMART" id="SM00382">
    <property type="entry name" value="AAA"/>
    <property type="match status" value="1"/>
</dbReference>
<feature type="transmembrane region" description="Helical" evidence="9">
    <location>
        <begin position="745"/>
        <end position="764"/>
    </location>
</feature>
<feature type="compositionally biased region" description="Low complexity" evidence="8">
    <location>
        <begin position="368"/>
        <end position="383"/>
    </location>
</feature>
<dbReference type="PANTHER" id="PTHR48041">
    <property type="entry name" value="ABC TRANSPORTER G FAMILY MEMBER 28"/>
    <property type="match status" value="1"/>
</dbReference>
<feature type="transmembrane region" description="Helical" evidence="9">
    <location>
        <begin position="646"/>
        <end position="663"/>
    </location>
</feature>
<dbReference type="EMBL" id="JAZGSY010000021">
    <property type="protein sequence ID" value="KAL1843220.1"/>
    <property type="molecule type" value="Genomic_DNA"/>
</dbReference>
<feature type="domain" description="ABC transporter" evidence="10">
    <location>
        <begin position="76"/>
        <end position="315"/>
    </location>
</feature>
<comment type="caution">
    <text evidence="11">The sequence shown here is derived from an EMBL/GenBank/DDBJ whole genome shotgun (WGS) entry which is preliminary data.</text>
</comment>
<keyword evidence="2" id="KW-0813">Transport</keyword>
<reference evidence="11 12" key="1">
    <citation type="journal article" date="2024" name="Commun. Biol.">
        <title>Comparative genomic analysis of thermophilic fungi reveals convergent evolutionary adaptations and gene losses.</title>
        <authorList>
            <person name="Steindorff A.S."/>
            <person name="Aguilar-Pontes M.V."/>
            <person name="Robinson A.J."/>
            <person name="Andreopoulos B."/>
            <person name="LaButti K."/>
            <person name="Kuo A."/>
            <person name="Mondo S."/>
            <person name="Riley R."/>
            <person name="Otillar R."/>
            <person name="Haridas S."/>
            <person name="Lipzen A."/>
            <person name="Grimwood J."/>
            <person name="Schmutz J."/>
            <person name="Clum A."/>
            <person name="Reid I.D."/>
            <person name="Moisan M.C."/>
            <person name="Butler G."/>
            <person name="Nguyen T.T.M."/>
            <person name="Dewar K."/>
            <person name="Conant G."/>
            <person name="Drula E."/>
            <person name="Henrissat B."/>
            <person name="Hansel C."/>
            <person name="Singer S."/>
            <person name="Hutchinson M.I."/>
            <person name="de Vries R.P."/>
            <person name="Natvig D.O."/>
            <person name="Powell A.J."/>
            <person name="Tsang A."/>
            <person name="Grigoriev I.V."/>
        </authorList>
    </citation>
    <scope>NUCLEOTIDE SEQUENCE [LARGE SCALE GENOMIC DNA]</scope>
    <source>
        <strain evidence="11 12">CBS 620.91</strain>
    </source>
</reference>
<evidence type="ECO:0000313" key="11">
    <source>
        <dbReference type="EMBL" id="KAL1843220.1"/>
    </source>
</evidence>
<dbReference type="Pfam" id="PF00005">
    <property type="entry name" value="ABC_tran"/>
    <property type="match status" value="1"/>
</dbReference>
<name>A0ABR3VP52_HUMIN</name>
<sequence length="771" mass="83969">MDLEASGSRSPGPHISTDLWAGFQQALDAPPHVYNDVDGVITSIRKTAESSLSPEIRAFVESMRRATDVTDFGLSFGYKDLSCHPKGSREPILSHISGSIRRGALTAIMGGSGAGKTTFVNVLMGKAECTHGEIQINGVPDKLKRYKKLVGYVPQDDIVLPDMTVYENIHHSARIRLPREWGDNDVRAHVESVINCLELAHIKDSMVGSIGKPTISGGQRKRVSIGMELAAAPMAIFLDEPTSGLDATAASSIMRTLKAIARLGISVVVIIHQPRVEIFDMIDDLILLANGQQLYEGPEANVRPFFERLGYTFPKHANLGDVVTDIITGNGRAYKQEGDISKDGLVAHWRTSRYAAASGNEGGDIAGDGDALASGTSTAVPSRAPSPPPPALETIMSARLDSLESGADGPRTHEMAKGSSGTSSTNRRTRSEVPDVRPDSPSRSRSRSRFRDRTLSIASVRESVRESVPVFFPQPVNPQRAIMLQYLKKRGASRLKQMRLCLSRALLQQSRDFPTLFFELGLAALAGSLLGLAENPKAGVLFLAPYYPPYDVLSVSMDVKSAPEMALLTAIAIGLVSSAPGVRFFSEEMLVQRREAEAGHSRLAYFVAKNVSVLPRMMLACLHFTTPLFLLSVPIIPWWVAFATNLFYFYCIYGLASCVSMVAKRESAPLLATMTSLIIGILSGGAPSLNSVKTWHLEWLWRMSPGVWLAEIYFGQLVNPLRHIYDVHLASRLVGFDLEGTGRNLGVLVAIGTIYRIIAFVGLVKAKKMRV</sequence>
<evidence type="ECO:0000256" key="7">
    <source>
        <dbReference type="ARBA" id="ARBA00023136"/>
    </source>
</evidence>
<dbReference type="PANTHER" id="PTHR48041:SF91">
    <property type="entry name" value="ABC TRANSPORTER G FAMILY MEMBER 28"/>
    <property type="match status" value="1"/>
</dbReference>
<dbReference type="InterPro" id="IPR003439">
    <property type="entry name" value="ABC_transporter-like_ATP-bd"/>
</dbReference>
<evidence type="ECO:0000256" key="9">
    <source>
        <dbReference type="SAM" id="Phobius"/>
    </source>
</evidence>
<dbReference type="Proteomes" id="UP001583172">
    <property type="component" value="Unassembled WGS sequence"/>
</dbReference>
<keyword evidence="5" id="KW-0067">ATP-binding</keyword>
<keyword evidence="7 9" id="KW-0472">Membrane</keyword>
<feature type="region of interest" description="Disordered" evidence="8">
    <location>
        <begin position="360"/>
        <end position="451"/>
    </location>
</feature>
<gene>
    <name evidence="11" type="ORF">VTJ49DRAFT_2551</name>
</gene>
<dbReference type="CDD" id="cd03213">
    <property type="entry name" value="ABCG_EPDR"/>
    <property type="match status" value="1"/>
</dbReference>
<dbReference type="InterPro" id="IPR027417">
    <property type="entry name" value="P-loop_NTPase"/>
</dbReference>
<proteinExistence type="predicted"/>
<evidence type="ECO:0000256" key="3">
    <source>
        <dbReference type="ARBA" id="ARBA00022692"/>
    </source>
</evidence>
<protein>
    <recommendedName>
        <fullName evidence="10">ABC transporter domain-containing protein</fullName>
    </recommendedName>
</protein>
<evidence type="ECO:0000256" key="8">
    <source>
        <dbReference type="SAM" id="MobiDB-lite"/>
    </source>
</evidence>
<evidence type="ECO:0000256" key="6">
    <source>
        <dbReference type="ARBA" id="ARBA00022989"/>
    </source>
</evidence>
<keyword evidence="6 9" id="KW-1133">Transmembrane helix</keyword>
<dbReference type="PROSITE" id="PS00211">
    <property type="entry name" value="ABC_TRANSPORTER_1"/>
    <property type="match status" value="1"/>
</dbReference>
<feature type="transmembrane region" description="Helical" evidence="9">
    <location>
        <begin position="565"/>
        <end position="585"/>
    </location>
</feature>
<dbReference type="PROSITE" id="PS50893">
    <property type="entry name" value="ABC_TRANSPORTER_2"/>
    <property type="match status" value="1"/>
</dbReference>
<evidence type="ECO:0000313" key="12">
    <source>
        <dbReference type="Proteomes" id="UP001583172"/>
    </source>
</evidence>
<dbReference type="SUPFAM" id="SSF52540">
    <property type="entry name" value="P-loop containing nucleoside triphosphate hydrolases"/>
    <property type="match status" value="1"/>
</dbReference>
<feature type="transmembrane region" description="Helical" evidence="9">
    <location>
        <begin position="619"/>
        <end position="640"/>
    </location>
</feature>
<accession>A0ABR3VP52</accession>
<feature type="transmembrane region" description="Helical" evidence="9">
    <location>
        <begin position="670"/>
        <end position="689"/>
    </location>
</feature>
<dbReference type="Gene3D" id="3.40.50.300">
    <property type="entry name" value="P-loop containing nucleotide triphosphate hydrolases"/>
    <property type="match status" value="1"/>
</dbReference>
<evidence type="ECO:0000256" key="4">
    <source>
        <dbReference type="ARBA" id="ARBA00022741"/>
    </source>
</evidence>
<evidence type="ECO:0000259" key="10">
    <source>
        <dbReference type="PROSITE" id="PS50893"/>
    </source>
</evidence>
<dbReference type="InterPro" id="IPR043926">
    <property type="entry name" value="ABCG_dom"/>
</dbReference>
<evidence type="ECO:0000256" key="5">
    <source>
        <dbReference type="ARBA" id="ARBA00022840"/>
    </source>
</evidence>
<dbReference type="InterPro" id="IPR003593">
    <property type="entry name" value="AAA+_ATPase"/>
</dbReference>
<dbReference type="InterPro" id="IPR017871">
    <property type="entry name" value="ABC_transporter-like_CS"/>
</dbReference>
<dbReference type="Pfam" id="PF19055">
    <property type="entry name" value="ABC2_membrane_7"/>
    <property type="match status" value="2"/>
</dbReference>
<feature type="compositionally biased region" description="Basic and acidic residues" evidence="8">
    <location>
        <begin position="429"/>
        <end position="442"/>
    </location>
</feature>
<keyword evidence="12" id="KW-1185">Reference proteome</keyword>
<keyword evidence="4" id="KW-0547">Nucleotide-binding</keyword>
<dbReference type="InterPro" id="IPR050352">
    <property type="entry name" value="ABCG_transporters"/>
</dbReference>
<evidence type="ECO:0000256" key="1">
    <source>
        <dbReference type="ARBA" id="ARBA00004141"/>
    </source>
</evidence>